<dbReference type="SUPFAM" id="SSF55729">
    <property type="entry name" value="Acyl-CoA N-acyltransferases (Nat)"/>
    <property type="match status" value="1"/>
</dbReference>
<dbReference type="Gene3D" id="3.40.630.30">
    <property type="match status" value="1"/>
</dbReference>
<evidence type="ECO:0000313" key="3">
    <source>
        <dbReference type="Proteomes" id="UP000669179"/>
    </source>
</evidence>
<protein>
    <submittedName>
        <fullName evidence="2">GNAT family N-acetyltransferase</fullName>
    </submittedName>
</protein>
<dbReference type="PANTHER" id="PTHR39173:SF1">
    <property type="entry name" value="ACETYLTRANSFERASE"/>
    <property type="match status" value="1"/>
</dbReference>
<evidence type="ECO:0000259" key="1">
    <source>
        <dbReference type="PROSITE" id="PS51186"/>
    </source>
</evidence>
<dbReference type="Pfam" id="PF13302">
    <property type="entry name" value="Acetyltransf_3"/>
    <property type="match status" value="1"/>
</dbReference>
<dbReference type="CDD" id="cd04301">
    <property type="entry name" value="NAT_SF"/>
    <property type="match status" value="1"/>
</dbReference>
<organism evidence="2 3">
    <name type="scientific">Actinomadura barringtoniae</name>
    <dbReference type="NCBI Taxonomy" id="1427535"/>
    <lineage>
        <taxon>Bacteria</taxon>
        <taxon>Bacillati</taxon>
        <taxon>Actinomycetota</taxon>
        <taxon>Actinomycetes</taxon>
        <taxon>Streptosporangiales</taxon>
        <taxon>Thermomonosporaceae</taxon>
        <taxon>Actinomadura</taxon>
    </lineage>
</organism>
<accession>A0A939T5E8</accession>
<sequence length="179" mass="19749">MPQLVPPTPDVHASFIAAMDEFAEEGRGDPADASVLGRELRLNGPTWREPGAFEQFVEGLIAQEREETPRPDGFVPSTTLWWVEGDAFIGRIVVRHRLTQWLLDVGGHIGYDVRPSARGQGHATRILNAALPTARRLGVDPALLTCDDDNIASRKVIEANGGVFEDQRGVKLRYWVPTS</sequence>
<reference evidence="2" key="1">
    <citation type="submission" date="2021-03" db="EMBL/GenBank/DDBJ databases">
        <authorList>
            <person name="Kanchanasin P."/>
            <person name="Saeng-In P."/>
            <person name="Phongsopitanun W."/>
            <person name="Yuki M."/>
            <person name="Kudo T."/>
            <person name="Ohkuma M."/>
            <person name="Tanasupawat S."/>
        </authorList>
    </citation>
    <scope>NUCLEOTIDE SEQUENCE</scope>
    <source>
        <strain evidence="2">GKU 128</strain>
    </source>
</reference>
<keyword evidence="3" id="KW-1185">Reference proteome</keyword>
<dbReference type="RefSeq" id="WP_208258402.1">
    <property type="nucleotide sequence ID" value="NZ_JAGEOJ010000010.1"/>
</dbReference>
<dbReference type="InterPro" id="IPR000182">
    <property type="entry name" value="GNAT_dom"/>
</dbReference>
<proteinExistence type="predicted"/>
<gene>
    <name evidence="2" type="ORF">J4573_25825</name>
</gene>
<name>A0A939T5E8_9ACTN</name>
<dbReference type="PROSITE" id="PS51186">
    <property type="entry name" value="GNAT"/>
    <property type="match status" value="1"/>
</dbReference>
<dbReference type="EMBL" id="JAGEOJ010000010">
    <property type="protein sequence ID" value="MBO2450548.1"/>
    <property type="molecule type" value="Genomic_DNA"/>
</dbReference>
<dbReference type="InterPro" id="IPR016181">
    <property type="entry name" value="Acyl_CoA_acyltransferase"/>
</dbReference>
<comment type="caution">
    <text evidence="2">The sequence shown here is derived from an EMBL/GenBank/DDBJ whole genome shotgun (WGS) entry which is preliminary data.</text>
</comment>
<evidence type="ECO:0000313" key="2">
    <source>
        <dbReference type="EMBL" id="MBO2450548.1"/>
    </source>
</evidence>
<dbReference type="AlphaFoldDB" id="A0A939T5E8"/>
<dbReference type="GO" id="GO:0016747">
    <property type="term" value="F:acyltransferase activity, transferring groups other than amino-acyl groups"/>
    <property type="evidence" value="ECO:0007669"/>
    <property type="project" value="InterPro"/>
</dbReference>
<dbReference type="PANTHER" id="PTHR39173">
    <property type="entry name" value="ACETYLTRANSFERASE"/>
    <property type="match status" value="1"/>
</dbReference>
<dbReference type="Proteomes" id="UP000669179">
    <property type="component" value="Unassembled WGS sequence"/>
</dbReference>
<feature type="domain" description="N-acetyltransferase" evidence="1">
    <location>
        <begin position="38"/>
        <end position="179"/>
    </location>
</feature>